<dbReference type="PROSITE" id="PS00775">
    <property type="entry name" value="GLYCOSYL_HYDROL_F3"/>
    <property type="match status" value="1"/>
</dbReference>
<dbReference type="SMART" id="SM01217">
    <property type="entry name" value="Fn3_like"/>
    <property type="match status" value="1"/>
</dbReference>
<sequence length="853" mass="91709">MTMDVDTVLQSLTLEEKISLLAGDTFWATRAIPSKGVPSIQTCDGPNGVRTRDTTATCFPAATSVAATFDPKLAAQLGRALGREARNRGGACVLGPTVCIHRHPLGGRNFESYSEDPLLTGRMAASMVRGLQSGAGVAATLKHFVANEQETERMTVDEAIGARALREIYLRPFEMVVTGGAPPWAVMTAYNKINGTHCDASRWLLDGVLRGDWGWRGLVMSDWGGTNSVAASLDAGLDLEMPGPARVRKGPRVLDAVWNGEVSEEVITRRARNVLELAKTIEDARSAISYTPQSKEDEIREHGALVREAGARGIVLLKNEGNILPLRTLGELRGKTKLKIACIGFAQEALIHGGGSAGVNAHYSVTPWEALQAALGDSVELTYAKGAYTDRYLPALQNDGSAGTVTGLDGNPGFSRVFYEEGATMPSSTAHGQPDSTYSPLGTLESLWKTLELVCDFVPRESGQHYLSCTGIGPTQVLVDDQVVIDQQRNCRDPMGALFGAVAQDEIRHRFEAGRAYRVVVRSRPPAAVGLEILEGKTGARLGFALASARDADLQADAVRAAAAADVALVFTGHTPAWETEGRDQASFHLPRQDALVAAVARARPGATVVVNATGVAVAMPWLGDVAAVLQAWFPGQEAGAAVVDVLTGRVNPEGHLPVSFPRRIEDAPAHGNFPGEYGPQDGKLRVNYAEGVFVGYRHYDRIPRDKVNFPFGHGLSYTTFDLAGLQVKTVGRAAERDKGEGEEQNKFILTASITNTGSLAGATAVQLYVGRVAESADHPVKTLVAFEKVRLEPGEKKEIELVASARDFAYYEEVGNKWALDSGEYRFLMGFSAENIVQEVRARLDRDLAWKP</sequence>
<protein>
    <recommendedName>
        <fullName evidence="4 10">beta-glucosidase</fullName>
        <ecNumber evidence="4 10">3.2.1.21</ecNumber>
    </recommendedName>
</protein>
<evidence type="ECO:0000256" key="7">
    <source>
        <dbReference type="ARBA" id="ARBA00023277"/>
    </source>
</evidence>
<proteinExistence type="inferred from homology"/>
<comment type="caution">
    <text evidence="12">The sequence shown here is derived from an EMBL/GenBank/DDBJ whole genome shotgun (WGS) entry which is preliminary data.</text>
</comment>
<dbReference type="PANTHER" id="PTHR42715:SF3">
    <property type="entry name" value="BETA-GLUCOSIDASE B-RELATED"/>
    <property type="match status" value="1"/>
</dbReference>
<keyword evidence="6" id="KW-0325">Glycoprotein</keyword>
<dbReference type="Gene3D" id="3.20.20.300">
    <property type="entry name" value="Glycoside hydrolase, family 3, N-terminal domain"/>
    <property type="match status" value="1"/>
</dbReference>
<keyword evidence="9 10" id="KW-0624">Polysaccharide degradation</keyword>
<dbReference type="SUPFAM" id="SSF52279">
    <property type="entry name" value="Beta-D-glucan exohydrolase, C-terminal domain"/>
    <property type="match status" value="1"/>
</dbReference>
<name>A0AAW0QI06_9PEZI</name>
<keyword evidence="5 10" id="KW-0378">Hydrolase</keyword>
<dbReference type="Pfam" id="PF01915">
    <property type="entry name" value="Glyco_hydro_3_C"/>
    <property type="match status" value="1"/>
</dbReference>
<gene>
    <name evidence="12" type="ORF">PG999_008473</name>
</gene>
<dbReference type="InterPro" id="IPR013783">
    <property type="entry name" value="Ig-like_fold"/>
</dbReference>
<dbReference type="Pfam" id="PF00933">
    <property type="entry name" value="Glyco_hydro_3"/>
    <property type="match status" value="1"/>
</dbReference>
<evidence type="ECO:0000313" key="13">
    <source>
        <dbReference type="Proteomes" id="UP001392437"/>
    </source>
</evidence>
<accession>A0AAW0QI06</accession>
<evidence type="ECO:0000256" key="1">
    <source>
        <dbReference type="ARBA" id="ARBA00000448"/>
    </source>
</evidence>
<organism evidence="12 13">
    <name type="scientific">Apiospora kogelbergensis</name>
    <dbReference type="NCBI Taxonomy" id="1337665"/>
    <lineage>
        <taxon>Eukaryota</taxon>
        <taxon>Fungi</taxon>
        <taxon>Dikarya</taxon>
        <taxon>Ascomycota</taxon>
        <taxon>Pezizomycotina</taxon>
        <taxon>Sordariomycetes</taxon>
        <taxon>Xylariomycetidae</taxon>
        <taxon>Amphisphaeriales</taxon>
        <taxon>Apiosporaceae</taxon>
        <taxon>Apiospora</taxon>
    </lineage>
</organism>
<dbReference type="Gene3D" id="2.60.120.260">
    <property type="entry name" value="Galactose-binding domain-like"/>
    <property type="match status" value="1"/>
</dbReference>
<reference evidence="12 13" key="1">
    <citation type="submission" date="2023-01" db="EMBL/GenBank/DDBJ databases">
        <title>Analysis of 21 Apiospora genomes using comparative genomics revels a genus with tremendous synthesis potential of carbohydrate active enzymes and secondary metabolites.</title>
        <authorList>
            <person name="Sorensen T."/>
        </authorList>
    </citation>
    <scope>NUCLEOTIDE SEQUENCE [LARGE SCALE GENOMIC DNA]</scope>
    <source>
        <strain evidence="12 13">CBS 117206</strain>
    </source>
</reference>
<feature type="domain" description="PA14" evidence="11">
    <location>
        <begin position="399"/>
        <end position="559"/>
    </location>
</feature>
<dbReference type="EC" id="3.2.1.21" evidence="4 10"/>
<dbReference type="InterPro" id="IPR050288">
    <property type="entry name" value="Cellulose_deg_GH3"/>
</dbReference>
<dbReference type="InterPro" id="IPR017853">
    <property type="entry name" value="GH"/>
</dbReference>
<dbReference type="AlphaFoldDB" id="A0AAW0QI06"/>
<comment type="pathway">
    <text evidence="2 10">Glycan metabolism; cellulose degradation.</text>
</comment>
<dbReference type="EMBL" id="JAQQWP010000008">
    <property type="protein sequence ID" value="KAK8105114.1"/>
    <property type="molecule type" value="Genomic_DNA"/>
</dbReference>
<dbReference type="SUPFAM" id="SSF51445">
    <property type="entry name" value="(Trans)glycosidases"/>
    <property type="match status" value="1"/>
</dbReference>
<evidence type="ECO:0000313" key="12">
    <source>
        <dbReference type="EMBL" id="KAK8105114.1"/>
    </source>
</evidence>
<comment type="similarity">
    <text evidence="3 10">Belongs to the glycosyl hydrolase 3 family.</text>
</comment>
<dbReference type="Pfam" id="PF14310">
    <property type="entry name" value="Fn3-like"/>
    <property type="match status" value="1"/>
</dbReference>
<dbReference type="InterPro" id="IPR036962">
    <property type="entry name" value="Glyco_hydro_3_N_sf"/>
</dbReference>
<dbReference type="Gene3D" id="3.40.50.1700">
    <property type="entry name" value="Glycoside hydrolase family 3 C-terminal domain"/>
    <property type="match status" value="1"/>
</dbReference>
<keyword evidence="13" id="KW-1185">Reference proteome</keyword>
<evidence type="ECO:0000256" key="3">
    <source>
        <dbReference type="ARBA" id="ARBA00005336"/>
    </source>
</evidence>
<evidence type="ECO:0000256" key="10">
    <source>
        <dbReference type="RuleBase" id="RU361161"/>
    </source>
</evidence>
<evidence type="ECO:0000256" key="5">
    <source>
        <dbReference type="ARBA" id="ARBA00022801"/>
    </source>
</evidence>
<dbReference type="InterPro" id="IPR002772">
    <property type="entry name" value="Glyco_hydro_3_C"/>
</dbReference>
<dbReference type="InterPro" id="IPR019800">
    <property type="entry name" value="Glyco_hydro_3_AS"/>
</dbReference>
<dbReference type="PANTHER" id="PTHR42715">
    <property type="entry name" value="BETA-GLUCOSIDASE"/>
    <property type="match status" value="1"/>
</dbReference>
<dbReference type="InterPro" id="IPR001764">
    <property type="entry name" value="Glyco_hydro_3_N"/>
</dbReference>
<evidence type="ECO:0000256" key="9">
    <source>
        <dbReference type="ARBA" id="ARBA00023326"/>
    </source>
</evidence>
<evidence type="ECO:0000256" key="8">
    <source>
        <dbReference type="ARBA" id="ARBA00023295"/>
    </source>
</evidence>
<comment type="catalytic activity">
    <reaction evidence="1 10">
        <text>Hydrolysis of terminal, non-reducing beta-D-glucosyl residues with release of beta-D-glucose.</text>
        <dbReference type="EC" id="3.2.1.21"/>
    </reaction>
</comment>
<dbReference type="InterPro" id="IPR037524">
    <property type="entry name" value="PA14/GLEYA"/>
</dbReference>
<dbReference type="PRINTS" id="PR00133">
    <property type="entry name" value="GLHYDRLASE3"/>
</dbReference>
<keyword evidence="8 10" id="KW-0326">Glycosidase</keyword>
<dbReference type="Proteomes" id="UP001392437">
    <property type="component" value="Unassembled WGS sequence"/>
</dbReference>
<dbReference type="InterPro" id="IPR036881">
    <property type="entry name" value="Glyco_hydro_3_C_sf"/>
</dbReference>
<evidence type="ECO:0000256" key="6">
    <source>
        <dbReference type="ARBA" id="ARBA00023180"/>
    </source>
</evidence>
<dbReference type="PROSITE" id="PS51820">
    <property type="entry name" value="PA14"/>
    <property type="match status" value="1"/>
</dbReference>
<evidence type="ECO:0000256" key="2">
    <source>
        <dbReference type="ARBA" id="ARBA00004987"/>
    </source>
</evidence>
<dbReference type="GO" id="GO:0008422">
    <property type="term" value="F:beta-glucosidase activity"/>
    <property type="evidence" value="ECO:0007669"/>
    <property type="project" value="UniProtKB-EC"/>
</dbReference>
<evidence type="ECO:0000256" key="4">
    <source>
        <dbReference type="ARBA" id="ARBA00012744"/>
    </source>
</evidence>
<dbReference type="GO" id="GO:0009251">
    <property type="term" value="P:glucan catabolic process"/>
    <property type="evidence" value="ECO:0007669"/>
    <property type="project" value="TreeGrafter"/>
</dbReference>
<evidence type="ECO:0000259" key="11">
    <source>
        <dbReference type="PROSITE" id="PS51820"/>
    </source>
</evidence>
<dbReference type="Gene3D" id="2.60.40.10">
    <property type="entry name" value="Immunoglobulins"/>
    <property type="match status" value="1"/>
</dbReference>
<dbReference type="InterPro" id="IPR026891">
    <property type="entry name" value="Fn3-like"/>
</dbReference>
<keyword evidence="7 10" id="KW-0119">Carbohydrate metabolism</keyword>